<accession>A0A193QNV5</accession>
<reference evidence="1 2" key="1">
    <citation type="submission" date="2015-05" db="EMBL/GenBank/DDBJ databases">
        <authorList>
            <person name="Goodhead I."/>
        </authorList>
    </citation>
    <scope>NUCLEOTIDE SEQUENCE [LARGE SCALE GENOMIC DNA]</scope>
    <source>
        <strain evidence="2">morsitans</strain>
    </source>
</reference>
<name>A0A193QNV5_SODGM</name>
<protein>
    <submittedName>
        <fullName evidence="1">Uncharacterized protein</fullName>
    </submittedName>
</protein>
<organism evidence="1 2">
    <name type="scientific">Sodalis glossinidius (strain morsitans)</name>
    <dbReference type="NCBI Taxonomy" id="343509"/>
    <lineage>
        <taxon>Bacteria</taxon>
        <taxon>Pseudomonadati</taxon>
        <taxon>Pseudomonadota</taxon>
        <taxon>Gammaproteobacteria</taxon>
        <taxon>Enterobacterales</taxon>
        <taxon>Bruguierivoracaceae</taxon>
        <taxon>Sodalis</taxon>
    </lineage>
</organism>
<sequence>MLLVPEAGNAALSAFQRPVAECLGIQMLAIQHHFHRHLQISAGNDLIARAGEGDIGRFTKGASTQHITQEDDAFPVVTAGTGGRQTLAQVCPSGKSTATHSVCRPGTCSSTCNKPLANVPCQVMITPNIVPPYLQQADGFTGDADDYRQSNKLNRRKTAFHQPIH</sequence>
<dbReference type="EMBL" id="LN854557">
    <property type="protein sequence ID" value="CRL46788.1"/>
    <property type="molecule type" value="Genomic_DNA"/>
</dbReference>
<dbReference type="Proteomes" id="UP000245838">
    <property type="component" value="Chromosome sggmmb4_Chromosome"/>
</dbReference>
<evidence type="ECO:0000313" key="1">
    <source>
        <dbReference type="EMBL" id="CRL46788.1"/>
    </source>
</evidence>
<evidence type="ECO:0000313" key="2">
    <source>
        <dbReference type="Proteomes" id="UP000245838"/>
    </source>
</evidence>
<dbReference type="AlphaFoldDB" id="A0A193QNV5"/>
<proteinExistence type="predicted"/>
<gene>
    <name evidence="1" type="ORF">SGGMMB4_05685</name>
</gene>